<gene>
    <name evidence="3" type="ORF">K457DRAFT_133290</name>
</gene>
<feature type="signal peptide" evidence="2">
    <location>
        <begin position="1"/>
        <end position="24"/>
    </location>
</feature>
<protein>
    <submittedName>
        <fullName evidence="3">Uncharacterized protein</fullName>
    </submittedName>
</protein>
<sequence length="219" mass="24475">MKFDNLSRLLWSVILALIATASTGSNVLVSSAPIASFSSGTEVPIPTIQTVIPADRPGSYPTQVDHTVATQVFRWNQGERDDEDFRHLIDSVMECYVDTPGVKICNRAKPGVKSVEEAKNFETEGDVKLSKRRMQVYGAIRYVNPADIRRRDHPSAFTTITSEKVPEEGVALFKRRMRKSGQIQTVHPDDYMKRDLPFATTTPEDEPKSESESESENGL</sequence>
<feature type="compositionally biased region" description="Basic and acidic residues" evidence="1">
    <location>
        <begin position="187"/>
        <end position="196"/>
    </location>
</feature>
<evidence type="ECO:0000313" key="4">
    <source>
        <dbReference type="Proteomes" id="UP000078512"/>
    </source>
</evidence>
<evidence type="ECO:0000256" key="1">
    <source>
        <dbReference type="SAM" id="MobiDB-lite"/>
    </source>
</evidence>
<dbReference type="Proteomes" id="UP000078512">
    <property type="component" value="Unassembled WGS sequence"/>
</dbReference>
<dbReference type="AlphaFoldDB" id="A0A197KAX0"/>
<dbReference type="EMBL" id="KV442016">
    <property type="protein sequence ID" value="OAQ34857.1"/>
    <property type="molecule type" value="Genomic_DNA"/>
</dbReference>
<proteinExistence type="predicted"/>
<reference evidence="3 4" key="1">
    <citation type="submission" date="2016-05" db="EMBL/GenBank/DDBJ databases">
        <title>Genome sequencing reveals origins of a unique bacterial endosymbiosis in the earliest lineages of terrestrial Fungi.</title>
        <authorList>
            <consortium name="DOE Joint Genome Institute"/>
            <person name="Uehling J."/>
            <person name="Gryganskyi A."/>
            <person name="Hameed K."/>
            <person name="Tschaplinski T."/>
            <person name="Misztal P."/>
            <person name="Wu S."/>
            <person name="Desiro A."/>
            <person name="Vande Pol N."/>
            <person name="Du Z.-Y."/>
            <person name="Zienkiewicz A."/>
            <person name="Zienkiewicz K."/>
            <person name="Morin E."/>
            <person name="Tisserant E."/>
            <person name="Splivallo R."/>
            <person name="Hainaut M."/>
            <person name="Henrissat B."/>
            <person name="Ohm R."/>
            <person name="Kuo A."/>
            <person name="Yan J."/>
            <person name="Lipzen A."/>
            <person name="Nolan M."/>
            <person name="Labutti K."/>
            <person name="Barry K."/>
            <person name="Goldstein A."/>
            <person name="Labbe J."/>
            <person name="Schadt C."/>
            <person name="Tuskan G."/>
            <person name="Grigoriev I."/>
            <person name="Martin F."/>
            <person name="Vilgalys R."/>
            <person name="Bonito G."/>
        </authorList>
    </citation>
    <scope>NUCLEOTIDE SEQUENCE [LARGE SCALE GENOMIC DNA]</scope>
    <source>
        <strain evidence="3 4">AG-77</strain>
    </source>
</reference>
<feature type="region of interest" description="Disordered" evidence="1">
    <location>
        <begin position="181"/>
        <end position="219"/>
    </location>
</feature>
<name>A0A197KAX0_9FUNG</name>
<accession>A0A197KAX0</accession>
<dbReference type="OrthoDB" id="2438744at2759"/>
<keyword evidence="4" id="KW-1185">Reference proteome</keyword>
<keyword evidence="2" id="KW-0732">Signal</keyword>
<organism evidence="3 4">
    <name type="scientific">Linnemannia elongata AG-77</name>
    <dbReference type="NCBI Taxonomy" id="1314771"/>
    <lineage>
        <taxon>Eukaryota</taxon>
        <taxon>Fungi</taxon>
        <taxon>Fungi incertae sedis</taxon>
        <taxon>Mucoromycota</taxon>
        <taxon>Mortierellomycotina</taxon>
        <taxon>Mortierellomycetes</taxon>
        <taxon>Mortierellales</taxon>
        <taxon>Mortierellaceae</taxon>
        <taxon>Linnemannia</taxon>
    </lineage>
</organism>
<evidence type="ECO:0000256" key="2">
    <source>
        <dbReference type="SAM" id="SignalP"/>
    </source>
</evidence>
<feature type="chain" id="PRO_5008276731" evidence="2">
    <location>
        <begin position="25"/>
        <end position="219"/>
    </location>
</feature>
<evidence type="ECO:0000313" key="3">
    <source>
        <dbReference type="EMBL" id="OAQ34857.1"/>
    </source>
</evidence>